<protein>
    <recommendedName>
        <fullName evidence="17">TonB-dependent receptor</fullName>
    </recommendedName>
</protein>
<dbReference type="Gene3D" id="2.170.130.10">
    <property type="entry name" value="TonB-dependent receptor, plug domain"/>
    <property type="match status" value="1"/>
</dbReference>
<dbReference type="PANTHER" id="PTHR30069:SF29">
    <property type="entry name" value="HEMOGLOBIN AND HEMOGLOBIN-HAPTOGLOBIN-BINDING PROTEIN 1-RELATED"/>
    <property type="match status" value="1"/>
</dbReference>
<dbReference type="InterPro" id="IPR039426">
    <property type="entry name" value="TonB-dep_rcpt-like"/>
</dbReference>
<gene>
    <name evidence="15" type="ORF">A2519_02300</name>
</gene>
<keyword evidence="9 10" id="KW-0998">Cell outer membrane</keyword>
<evidence type="ECO:0000313" key="16">
    <source>
        <dbReference type="Proteomes" id="UP000179243"/>
    </source>
</evidence>
<dbReference type="InterPro" id="IPR000531">
    <property type="entry name" value="Beta-barrel_TonB"/>
</dbReference>
<evidence type="ECO:0000256" key="3">
    <source>
        <dbReference type="ARBA" id="ARBA00022452"/>
    </source>
</evidence>
<evidence type="ECO:0000313" key="15">
    <source>
        <dbReference type="EMBL" id="OGK03840.1"/>
    </source>
</evidence>
<dbReference type="SUPFAM" id="SSF56935">
    <property type="entry name" value="Porins"/>
    <property type="match status" value="1"/>
</dbReference>
<feature type="domain" description="TonB-dependent receptor plug" evidence="14">
    <location>
        <begin position="45"/>
        <end position="154"/>
    </location>
</feature>
<evidence type="ECO:0000256" key="9">
    <source>
        <dbReference type="ARBA" id="ARBA00023237"/>
    </source>
</evidence>
<dbReference type="PANTHER" id="PTHR30069">
    <property type="entry name" value="TONB-DEPENDENT OUTER MEMBRANE RECEPTOR"/>
    <property type="match status" value="1"/>
</dbReference>
<dbReference type="Pfam" id="PF07715">
    <property type="entry name" value="Plug"/>
    <property type="match status" value="1"/>
</dbReference>
<feature type="chain" id="PRO_5009528551" description="TonB-dependent receptor" evidence="12">
    <location>
        <begin position="23"/>
        <end position="632"/>
    </location>
</feature>
<dbReference type="InterPro" id="IPR012910">
    <property type="entry name" value="Plug_dom"/>
</dbReference>
<evidence type="ECO:0000256" key="6">
    <source>
        <dbReference type="ARBA" id="ARBA00023077"/>
    </source>
</evidence>
<feature type="domain" description="TonB-dependent receptor-like beta-barrel" evidence="13">
    <location>
        <begin position="201"/>
        <end position="602"/>
    </location>
</feature>
<dbReference type="InterPro" id="IPR036942">
    <property type="entry name" value="Beta-barrel_TonB_sf"/>
</dbReference>
<proteinExistence type="inferred from homology"/>
<keyword evidence="4 10" id="KW-0812">Transmembrane</keyword>
<evidence type="ECO:0000256" key="8">
    <source>
        <dbReference type="ARBA" id="ARBA00023170"/>
    </source>
</evidence>
<comment type="caution">
    <text evidence="15">The sequence shown here is derived from an EMBL/GenBank/DDBJ whole genome shotgun (WGS) entry which is preliminary data.</text>
</comment>
<evidence type="ECO:0000259" key="14">
    <source>
        <dbReference type="Pfam" id="PF07715"/>
    </source>
</evidence>
<dbReference type="PROSITE" id="PS52016">
    <property type="entry name" value="TONB_DEPENDENT_REC_3"/>
    <property type="match status" value="1"/>
</dbReference>
<evidence type="ECO:0000256" key="4">
    <source>
        <dbReference type="ARBA" id="ARBA00022692"/>
    </source>
</evidence>
<accession>A0A1F7FAY7</accession>
<evidence type="ECO:0000256" key="12">
    <source>
        <dbReference type="SAM" id="SignalP"/>
    </source>
</evidence>
<keyword evidence="3 10" id="KW-1134">Transmembrane beta strand</keyword>
<name>A0A1F7FAY7_UNCRA</name>
<evidence type="ECO:0000259" key="13">
    <source>
        <dbReference type="Pfam" id="PF00593"/>
    </source>
</evidence>
<keyword evidence="7 10" id="KW-0472">Membrane</keyword>
<dbReference type="InterPro" id="IPR037066">
    <property type="entry name" value="Plug_dom_sf"/>
</dbReference>
<comment type="subcellular location">
    <subcellularLocation>
        <location evidence="1 10">Cell outer membrane</location>
        <topology evidence="1 10">Multi-pass membrane protein</topology>
    </subcellularLocation>
</comment>
<keyword evidence="6 11" id="KW-0798">TonB box</keyword>
<dbReference type="GO" id="GO:0009279">
    <property type="term" value="C:cell outer membrane"/>
    <property type="evidence" value="ECO:0007669"/>
    <property type="project" value="UniProtKB-SubCell"/>
</dbReference>
<keyword evidence="2 10" id="KW-0813">Transport</keyword>
<evidence type="ECO:0000256" key="2">
    <source>
        <dbReference type="ARBA" id="ARBA00022448"/>
    </source>
</evidence>
<evidence type="ECO:0000256" key="5">
    <source>
        <dbReference type="ARBA" id="ARBA00022729"/>
    </source>
</evidence>
<sequence length="632" mass="68843">MNTLIFLSTVLCAGFISGFAEFNVQDTSSDAYTIIVTATRRAEPLRNTPGIAYVLDEEALTATNAKTAADVFKYVPGLDLEAGTGVGTPSKQTVSMNGTPSFHTLVLLDGKRLLSSHFHTGTDVNLVPAGNIERIEVVKDAGSALYGSDALGGVINIITKKGGASPSLSVTGRIGTENTAAGDLSLTGPVNANLFHSLYTSWEKSDGLPIDTANSRSGQLNYKQLTISDRIDCRIGERGTIGASVHYVEENDLQWRGALYDSWLFMPGLDVSLKLKDDLSLASAVYYSQWNSDISNEKNTVGCPSLWLTYSGISRNVLIGGGEYAWRGFQRDGVKNNHQSLLAAFLQDEYAPFSQLTLLGAARMDYVDNGANGSDNTGPVISPKLSVLYRPVKMLGVRAGAGHGFRAPTVQDLMESRYHPAGGGIWRYGSHSLKPEYSTNVNGGLELSLLKNLTLIGNGYLYRLTDMIALVSGERDTVYQGRNVPVIERKNINDYTIRSAEFFVHYRMKPLVFEAGASGSWQKSDDTDGEDVLFYPGRNAFGKLYADIEWRALSLSPYAGLSACFGRKSPGGDELRNYKNLQAGLTLSFAKRYELFVNGVNLLCQEMDVYEDALYTIKGESRVDGGFRVKVY</sequence>
<evidence type="ECO:0000256" key="7">
    <source>
        <dbReference type="ARBA" id="ARBA00023136"/>
    </source>
</evidence>
<evidence type="ECO:0000256" key="11">
    <source>
        <dbReference type="RuleBase" id="RU003357"/>
    </source>
</evidence>
<feature type="signal peptide" evidence="12">
    <location>
        <begin position="1"/>
        <end position="22"/>
    </location>
</feature>
<comment type="similarity">
    <text evidence="10 11">Belongs to the TonB-dependent receptor family.</text>
</comment>
<reference evidence="15 16" key="1">
    <citation type="journal article" date="2016" name="Nat. Commun.">
        <title>Thousands of microbial genomes shed light on interconnected biogeochemical processes in an aquifer system.</title>
        <authorList>
            <person name="Anantharaman K."/>
            <person name="Brown C.T."/>
            <person name="Hug L.A."/>
            <person name="Sharon I."/>
            <person name="Castelle C.J."/>
            <person name="Probst A.J."/>
            <person name="Thomas B.C."/>
            <person name="Singh A."/>
            <person name="Wilkins M.J."/>
            <person name="Karaoz U."/>
            <person name="Brodie E.L."/>
            <person name="Williams K.H."/>
            <person name="Hubbard S.S."/>
            <person name="Banfield J.F."/>
        </authorList>
    </citation>
    <scope>NUCLEOTIDE SEQUENCE [LARGE SCALE GENOMIC DNA]</scope>
</reference>
<keyword evidence="8" id="KW-0675">Receptor</keyword>
<dbReference type="GO" id="GO:0015344">
    <property type="term" value="F:siderophore uptake transmembrane transporter activity"/>
    <property type="evidence" value="ECO:0007669"/>
    <property type="project" value="TreeGrafter"/>
</dbReference>
<dbReference type="Proteomes" id="UP000179243">
    <property type="component" value="Unassembled WGS sequence"/>
</dbReference>
<dbReference type="GO" id="GO:0044718">
    <property type="term" value="P:siderophore transmembrane transport"/>
    <property type="evidence" value="ECO:0007669"/>
    <property type="project" value="TreeGrafter"/>
</dbReference>
<dbReference type="EMBL" id="MFYX01000081">
    <property type="protein sequence ID" value="OGK03840.1"/>
    <property type="molecule type" value="Genomic_DNA"/>
</dbReference>
<dbReference type="AlphaFoldDB" id="A0A1F7FAY7"/>
<dbReference type="Gene3D" id="2.40.170.20">
    <property type="entry name" value="TonB-dependent receptor, beta-barrel domain"/>
    <property type="match status" value="1"/>
</dbReference>
<keyword evidence="5 12" id="KW-0732">Signal</keyword>
<dbReference type="Pfam" id="PF00593">
    <property type="entry name" value="TonB_dep_Rec_b-barrel"/>
    <property type="match status" value="1"/>
</dbReference>
<evidence type="ECO:0008006" key="17">
    <source>
        <dbReference type="Google" id="ProtNLM"/>
    </source>
</evidence>
<evidence type="ECO:0000256" key="1">
    <source>
        <dbReference type="ARBA" id="ARBA00004571"/>
    </source>
</evidence>
<organism evidence="15 16">
    <name type="scientific">Candidatus Raymondbacteria bacterium RIFOXYD12_FULL_49_13</name>
    <dbReference type="NCBI Taxonomy" id="1817890"/>
    <lineage>
        <taxon>Bacteria</taxon>
        <taxon>Raymondiibacteriota</taxon>
    </lineage>
</organism>
<evidence type="ECO:0000256" key="10">
    <source>
        <dbReference type="PROSITE-ProRule" id="PRU01360"/>
    </source>
</evidence>